<feature type="binding site" evidence="9">
    <location>
        <position position="287"/>
    </location>
    <ligand>
        <name>Zn(2+)</name>
        <dbReference type="ChEBI" id="CHEBI:29105"/>
        <note>catalytic</note>
    </ligand>
</feature>
<keyword evidence="11" id="KW-0472">Membrane</keyword>
<dbReference type="InterPro" id="IPR000859">
    <property type="entry name" value="CUB_dom"/>
</dbReference>
<keyword evidence="14" id="KW-1185">Reference proteome</keyword>
<name>A0A1I7XPD4_HETBA</name>
<feature type="binding site" evidence="9">
    <location>
        <position position="277"/>
    </location>
    <ligand>
        <name>Zn(2+)</name>
        <dbReference type="ChEBI" id="CHEBI:29105"/>
        <note>catalytic</note>
    </ligand>
</feature>
<keyword evidence="7" id="KW-1015">Disulfide bond</keyword>
<dbReference type="InterPro" id="IPR006026">
    <property type="entry name" value="Peptidase_Metallo"/>
</dbReference>
<feature type="binding site" evidence="9">
    <location>
        <position position="281"/>
    </location>
    <ligand>
        <name>Zn(2+)</name>
        <dbReference type="ChEBI" id="CHEBI:29105"/>
        <note>catalytic</note>
    </ligand>
</feature>
<dbReference type="EC" id="3.4.24.-" evidence="10"/>
<dbReference type="Pfam" id="PF01400">
    <property type="entry name" value="Astacin"/>
    <property type="match status" value="1"/>
</dbReference>
<dbReference type="InterPro" id="IPR034035">
    <property type="entry name" value="Astacin-like_dom"/>
</dbReference>
<dbReference type="SUPFAM" id="SSF49854">
    <property type="entry name" value="Spermadhesin, CUB domain"/>
    <property type="match status" value="1"/>
</dbReference>
<sequence length="606" mass="68721">MICEEDGSPVYHADSSSAGDNTLGRNIYAKLLNGKSHFTELSLNRFISKMAKLNRLQSDIMKVPVEARDDHEFFDHIMNDNVTRPDLQPYLFEGDIILTDEQMDIILRYDYIYKDYDICSEICLFLITPCVRFAINYRNTEDQLWAKRENSYRPRSQRSLTSSLSLRWSSFPIPYFINTVTGVNQAAVLAGISLWQEETCITFQRQYSRPRRNGFEFILGDSFVLLVIAVYYYIFCSLSYITIVLAFRCSSYIGKVGFTSQLISIGYGCNSLGTVTHEIGHALGFFHEQSRYDRDDYVTILTQNISPNYLSQFTKQSRSNMEDYGVGYDYGSVMHYGQSDFSANIRNTIQTIDSNYQTTIGQRVAPSFMDIKRINLAYCNSTCSTPLSCLHGGYTDPKNCSKCRCPDGFGGNLCEQAASNPPGCGDSNLNASMNMDILSVTGEKTCSFIITAPEGRKVYFGLISFTFAHQIRCEYNYLEIKYRKDMQKVGARFCTSYPRNSLSESNILAIIYKGIPSSGFSLQFRYDPAIPLPTRSSTVSQTTFSTLSTLGTARTDPIASGTPFIIIHNDAYPFYTTINTPLDNNSSSLLKMEQMYGTVWRMWYTI</sequence>
<evidence type="ECO:0000256" key="1">
    <source>
        <dbReference type="ARBA" id="ARBA00022536"/>
    </source>
</evidence>
<evidence type="ECO:0000259" key="12">
    <source>
        <dbReference type="PROSITE" id="PS01180"/>
    </source>
</evidence>
<comment type="caution">
    <text evidence="8">Lacks conserved residue(s) required for the propagation of feature annotation.</text>
</comment>
<dbReference type="WBParaSite" id="Hba_19601">
    <property type="protein sequence ID" value="Hba_19601"/>
    <property type="gene ID" value="Hba_19601"/>
</dbReference>
<dbReference type="InterPro" id="IPR000742">
    <property type="entry name" value="EGF"/>
</dbReference>
<dbReference type="PROSITE" id="PS01180">
    <property type="entry name" value="CUB"/>
    <property type="match status" value="1"/>
</dbReference>
<dbReference type="PROSITE" id="PS51864">
    <property type="entry name" value="ASTACIN"/>
    <property type="match status" value="1"/>
</dbReference>
<dbReference type="InterPro" id="IPR001506">
    <property type="entry name" value="Peptidase_M12A"/>
</dbReference>
<keyword evidence="1" id="KW-0245">EGF-like domain</keyword>
<dbReference type="Gene3D" id="3.40.390.10">
    <property type="entry name" value="Collagenase (Catalytic Domain)"/>
    <property type="match status" value="1"/>
</dbReference>
<evidence type="ECO:0000256" key="8">
    <source>
        <dbReference type="PROSITE-ProRule" id="PRU00059"/>
    </source>
</evidence>
<reference evidence="15" key="1">
    <citation type="submission" date="2016-11" db="UniProtKB">
        <authorList>
            <consortium name="WormBaseParasite"/>
        </authorList>
    </citation>
    <scope>IDENTIFICATION</scope>
</reference>
<organism evidence="14 15">
    <name type="scientific">Heterorhabditis bacteriophora</name>
    <name type="common">Entomopathogenic nematode worm</name>
    <dbReference type="NCBI Taxonomy" id="37862"/>
    <lineage>
        <taxon>Eukaryota</taxon>
        <taxon>Metazoa</taxon>
        <taxon>Ecdysozoa</taxon>
        <taxon>Nematoda</taxon>
        <taxon>Chromadorea</taxon>
        <taxon>Rhabditida</taxon>
        <taxon>Rhabditina</taxon>
        <taxon>Rhabditomorpha</taxon>
        <taxon>Strongyloidea</taxon>
        <taxon>Heterorhabditidae</taxon>
        <taxon>Heterorhabditis</taxon>
    </lineage>
</organism>
<evidence type="ECO:0000256" key="9">
    <source>
        <dbReference type="PROSITE-ProRule" id="PRU01211"/>
    </source>
</evidence>
<dbReference type="PROSITE" id="PS01186">
    <property type="entry name" value="EGF_2"/>
    <property type="match status" value="1"/>
</dbReference>
<keyword evidence="11" id="KW-0812">Transmembrane</keyword>
<keyword evidence="5 9" id="KW-0862">Zinc</keyword>
<protein>
    <recommendedName>
        <fullName evidence="10">Metalloendopeptidase</fullName>
        <ecNumber evidence="10">3.4.24.-</ecNumber>
    </recommendedName>
</protein>
<dbReference type="InterPro" id="IPR024079">
    <property type="entry name" value="MetalloPept_cat_dom_sf"/>
</dbReference>
<evidence type="ECO:0000259" key="13">
    <source>
        <dbReference type="PROSITE" id="PS51864"/>
    </source>
</evidence>
<evidence type="ECO:0000313" key="14">
    <source>
        <dbReference type="Proteomes" id="UP000095283"/>
    </source>
</evidence>
<evidence type="ECO:0000256" key="3">
    <source>
        <dbReference type="ARBA" id="ARBA00022723"/>
    </source>
</evidence>
<evidence type="ECO:0000256" key="11">
    <source>
        <dbReference type="SAM" id="Phobius"/>
    </source>
</evidence>
<keyword evidence="4 9" id="KW-0378">Hydrolase</keyword>
<dbReference type="CDD" id="cd04280">
    <property type="entry name" value="ZnMc_astacin_like"/>
    <property type="match status" value="1"/>
</dbReference>
<feature type="transmembrane region" description="Helical" evidence="11">
    <location>
        <begin position="214"/>
        <end position="234"/>
    </location>
</feature>
<dbReference type="Pfam" id="PF00431">
    <property type="entry name" value="CUB"/>
    <property type="match status" value="1"/>
</dbReference>
<dbReference type="PANTHER" id="PTHR10127">
    <property type="entry name" value="DISCOIDIN, CUB, EGF, LAMININ , AND ZINC METALLOPROTEASE DOMAIN CONTAINING"/>
    <property type="match status" value="1"/>
</dbReference>
<evidence type="ECO:0000256" key="4">
    <source>
        <dbReference type="ARBA" id="ARBA00022801"/>
    </source>
</evidence>
<dbReference type="PANTHER" id="PTHR10127:SF877">
    <property type="entry name" value="ZINC METALLOPROTEINASE NAS-34"/>
    <property type="match status" value="1"/>
</dbReference>
<dbReference type="SMART" id="SM00235">
    <property type="entry name" value="ZnMc"/>
    <property type="match status" value="1"/>
</dbReference>
<evidence type="ECO:0000256" key="5">
    <source>
        <dbReference type="ARBA" id="ARBA00022833"/>
    </source>
</evidence>
<dbReference type="AlphaFoldDB" id="A0A1I7XPD4"/>
<dbReference type="Proteomes" id="UP000095283">
    <property type="component" value="Unplaced"/>
</dbReference>
<dbReference type="PROSITE" id="PS00022">
    <property type="entry name" value="EGF_1"/>
    <property type="match status" value="1"/>
</dbReference>
<feature type="domain" description="CUB" evidence="12">
    <location>
        <begin position="424"/>
        <end position="527"/>
    </location>
</feature>
<dbReference type="PRINTS" id="PR00480">
    <property type="entry name" value="ASTACIN"/>
</dbReference>
<feature type="active site" evidence="9">
    <location>
        <position position="278"/>
    </location>
</feature>
<feature type="domain" description="Peptidase M12A" evidence="13">
    <location>
        <begin position="158"/>
        <end position="380"/>
    </location>
</feature>
<evidence type="ECO:0000256" key="2">
    <source>
        <dbReference type="ARBA" id="ARBA00022670"/>
    </source>
</evidence>
<keyword evidence="11" id="KW-1133">Transmembrane helix</keyword>
<dbReference type="SMART" id="SM00042">
    <property type="entry name" value="CUB"/>
    <property type="match status" value="1"/>
</dbReference>
<dbReference type="CDD" id="cd00041">
    <property type="entry name" value="CUB"/>
    <property type="match status" value="1"/>
</dbReference>
<dbReference type="SUPFAM" id="SSF55486">
    <property type="entry name" value="Metalloproteases ('zincins'), catalytic domain"/>
    <property type="match status" value="1"/>
</dbReference>
<dbReference type="GO" id="GO:0008270">
    <property type="term" value="F:zinc ion binding"/>
    <property type="evidence" value="ECO:0007669"/>
    <property type="project" value="UniProtKB-UniRule"/>
</dbReference>
<comment type="cofactor">
    <cofactor evidence="9 10">
        <name>Zn(2+)</name>
        <dbReference type="ChEBI" id="CHEBI:29105"/>
    </cofactor>
    <text evidence="9 10">Binds 1 zinc ion per subunit.</text>
</comment>
<dbReference type="InterPro" id="IPR035914">
    <property type="entry name" value="Sperma_CUB_dom_sf"/>
</dbReference>
<evidence type="ECO:0000256" key="6">
    <source>
        <dbReference type="ARBA" id="ARBA00023049"/>
    </source>
</evidence>
<dbReference type="Gene3D" id="2.60.120.290">
    <property type="entry name" value="Spermadhesin, CUB domain"/>
    <property type="match status" value="1"/>
</dbReference>
<keyword evidence="3 9" id="KW-0479">Metal-binding</keyword>
<dbReference type="GO" id="GO:0004222">
    <property type="term" value="F:metalloendopeptidase activity"/>
    <property type="evidence" value="ECO:0007669"/>
    <property type="project" value="UniProtKB-UniRule"/>
</dbReference>
<dbReference type="GO" id="GO:0006508">
    <property type="term" value="P:proteolysis"/>
    <property type="evidence" value="ECO:0007669"/>
    <property type="project" value="UniProtKB-KW"/>
</dbReference>
<accession>A0A1I7XPD4</accession>
<evidence type="ECO:0000313" key="15">
    <source>
        <dbReference type="WBParaSite" id="Hba_19601"/>
    </source>
</evidence>
<evidence type="ECO:0000256" key="7">
    <source>
        <dbReference type="ARBA" id="ARBA00023157"/>
    </source>
</evidence>
<evidence type="ECO:0000256" key="10">
    <source>
        <dbReference type="RuleBase" id="RU361183"/>
    </source>
</evidence>
<keyword evidence="2 9" id="KW-0645">Protease</keyword>
<keyword evidence="6 9" id="KW-0482">Metalloprotease</keyword>
<proteinExistence type="predicted"/>